<accession>A0A9N9E8R2</accession>
<comment type="caution">
    <text evidence="1">The sequence shown here is derived from an EMBL/GenBank/DDBJ whole genome shotgun (WGS) entry which is preliminary data.</text>
</comment>
<dbReference type="OrthoDB" id="2430974at2759"/>
<dbReference type="AlphaFoldDB" id="A0A9N9E8R2"/>
<keyword evidence="2" id="KW-1185">Reference proteome</keyword>
<dbReference type="Proteomes" id="UP000789342">
    <property type="component" value="Unassembled WGS sequence"/>
</dbReference>
<evidence type="ECO:0000313" key="2">
    <source>
        <dbReference type="Proteomes" id="UP000789342"/>
    </source>
</evidence>
<gene>
    <name evidence="1" type="ORF">AMORRO_LOCUS10721</name>
</gene>
<reference evidence="1" key="1">
    <citation type="submission" date="2021-06" db="EMBL/GenBank/DDBJ databases">
        <authorList>
            <person name="Kallberg Y."/>
            <person name="Tangrot J."/>
            <person name="Rosling A."/>
        </authorList>
    </citation>
    <scope>NUCLEOTIDE SEQUENCE</scope>
    <source>
        <strain evidence="1">CL551</strain>
    </source>
</reference>
<name>A0A9N9E8R2_9GLOM</name>
<evidence type="ECO:0000313" key="1">
    <source>
        <dbReference type="EMBL" id="CAG8668453.1"/>
    </source>
</evidence>
<organism evidence="1 2">
    <name type="scientific">Acaulospora morrowiae</name>
    <dbReference type="NCBI Taxonomy" id="94023"/>
    <lineage>
        <taxon>Eukaryota</taxon>
        <taxon>Fungi</taxon>
        <taxon>Fungi incertae sedis</taxon>
        <taxon>Mucoromycota</taxon>
        <taxon>Glomeromycotina</taxon>
        <taxon>Glomeromycetes</taxon>
        <taxon>Diversisporales</taxon>
        <taxon>Acaulosporaceae</taxon>
        <taxon>Acaulospora</taxon>
    </lineage>
</organism>
<dbReference type="EMBL" id="CAJVPV010012228">
    <property type="protein sequence ID" value="CAG8668453.1"/>
    <property type="molecule type" value="Genomic_DNA"/>
</dbReference>
<sequence>MVKILKCSGCDQEIRTDKTRDLNKHMNLNENLRKGQCQPALRLMQNPVPPAQLREENVSAVDPGIESTTKQNKTILIYKNIANADNNETSIKAYIRISDESEAISKKTKAPRKSEKISEQEKAWIDLASTGALIFAEKYEGEAIQYDFHTIDVSLVEKWTKFPYGIYKATIEGNPSKKSLQCTRYLRYNPHGIYTHYDLESAKRNGLKVYLINESPNVLIYERNVRITGKDMFGKWGNILYNIKKEGGTAGKVSKALLVSLWGALCEQRNGQNYGAYSRIKPFLLVSARKKISEIVRPLGDQVKCIHTDGFIVAGQVNLKTGIEMGELKFEKRGVCIIKNCISVTWKPPYPEILNLITNSLPDFEKIQDKEQNTKLDTEYPASQTYQGKKELLTSVEDLYNLYYELSKKERPMTETEIEEAVKDVLLDK</sequence>
<proteinExistence type="predicted"/>
<protein>
    <submittedName>
        <fullName evidence="1">13988_t:CDS:1</fullName>
    </submittedName>
</protein>